<dbReference type="InterPro" id="IPR003779">
    <property type="entry name" value="CMD-like"/>
</dbReference>
<name>Q5QV73_IDILO</name>
<dbReference type="Pfam" id="PF02627">
    <property type="entry name" value="CMD"/>
    <property type="match status" value="1"/>
</dbReference>
<gene>
    <name evidence="2" type="ordered locus">IL2486</name>
</gene>
<dbReference type="GO" id="GO:0051920">
    <property type="term" value="F:peroxiredoxin activity"/>
    <property type="evidence" value="ECO:0007669"/>
    <property type="project" value="InterPro"/>
</dbReference>
<reference evidence="2 3" key="1">
    <citation type="journal article" date="2004" name="Proc. Natl. Acad. Sci. U.S.A.">
        <title>Genome sequence of the deep-sea gamma-proteobacterium Idiomarina loihiensis reveals amino acid fermentation as a source of carbon and energy.</title>
        <authorList>
            <person name="Hou S."/>
            <person name="Saw J.H."/>
            <person name="Lee K.S."/>
            <person name="Freitas T.A."/>
            <person name="Belisle C."/>
            <person name="Kawarabayasi Y."/>
            <person name="Donachie S.P."/>
            <person name="Pikina A."/>
            <person name="Galperin M.Y."/>
            <person name="Koonin E.V."/>
            <person name="Makarova K.S."/>
            <person name="Omelchenko M.V."/>
            <person name="Sorokin A."/>
            <person name="Wolf Y.I."/>
            <person name="Li Q.X."/>
            <person name="Keum Y.S."/>
            <person name="Campbell S."/>
            <person name="Denery J."/>
            <person name="Aizawa S."/>
            <person name="Shibata S."/>
            <person name="Malahoff A."/>
            <person name="Alam M."/>
        </authorList>
    </citation>
    <scope>NUCLEOTIDE SEQUENCE [LARGE SCALE GENOMIC DNA]</scope>
    <source>
        <strain evidence="3">ATCC BAA-735 / DSM 15497 / L2-TR</strain>
    </source>
</reference>
<dbReference type="eggNOG" id="COG2128">
    <property type="taxonomic scope" value="Bacteria"/>
</dbReference>
<dbReference type="SUPFAM" id="SSF69118">
    <property type="entry name" value="AhpD-like"/>
    <property type="match status" value="1"/>
</dbReference>
<dbReference type="KEGG" id="ilo:IL2486"/>
<sequence length="154" mass="17357">MEDIMQHRISQSSLYKQCPRLVTHLTALGDVPESVNLSPQLLHLVRLRASQLNHCGFCQKMHTDEARADGELQSRLDVLPAWKELSCFTAEERAALAWTEALTLINHVEITDAVFQSALDAFGESGLIELTTVIVQINSWNRIAVSFRFQPDIK</sequence>
<dbReference type="NCBIfam" id="TIGR00778">
    <property type="entry name" value="ahpD_dom"/>
    <property type="match status" value="1"/>
</dbReference>
<dbReference type="PANTHER" id="PTHR34846:SF10">
    <property type="entry name" value="CYTOPLASMIC PROTEIN"/>
    <property type="match status" value="1"/>
</dbReference>
<protein>
    <submittedName>
        <fullName evidence="2">Carboxymuconolactone decarboxylase family enzyme</fullName>
    </submittedName>
</protein>
<evidence type="ECO:0000313" key="2">
    <source>
        <dbReference type="EMBL" id="AAV83318.1"/>
    </source>
</evidence>
<organism evidence="2 3">
    <name type="scientific">Idiomarina loihiensis (strain ATCC BAA-735 / DSM 15497 / L2-TR)</name>
    <dbReference type="NCBI Taxonomy" id="283942"/>
    <lineage>
        <taxon>Bacteria</taxon>
        <taxon>Pseudomonadati</taxon>
        <taxon>Pseudomonadota</taxon>
        <taxon>Gammaproteobacteria</taxon>
        <taxon>Alteromonadales</taxon>
        <taxon>Idiomarinaceae</taxon>
        <taxon>Idiomarina</taxon>
    </lineage>
</organism>
<dbReference type="Gene3D" id="1.20.1290.10">
    <property type="entry name" value="AhpD-like"/>
    <property type="match status" value="1"/>
</dbReference>
<dbReference type="PANTHER" id="PTHR34846">
    <property type="entry name" value="4-CARBOXYMUCONOLACTONE DECARBOXYLASE FAMILY PROTEIN (AFU_ORTHOLOGUE AFUA_6G11590)"/>
    <property type="match status" value="1"/>
</dbReference>
<proteinExistence type="predicted"/>
<dbReference type="EMBL" id="AE017340">
    <property type="protein sequence ID" value="AAV83318.1"/>
    <property type="molecule type" value="Genomic_DNA"/>
</dbReference>
<dbReference type="HOGENOM" id="CLU_082760_6_0_6"/>
<feature type="domain" description="Carboxymuconolactone decarboxylase-like" evidence="1">
    <location>
        <begin position="36"/>
        <end position="101"/>
    </location>
</feature>
<accession>Q5QV73</accession>
<keyword evidence="3" id="KW-1185">Reference proteome</keyword>
<dbReference type="STRING" id="283942.IL2486"/>
<dbReference type="AlphaFoldDB" id="Q5QV73"/>
<dbReference type="InterPro" id="IPR029032">
    <property type="entry name" value="AhpD-like"/>
</dbReference>
<evidence type="ECO:0000259" key="1">
    <source>
        <dbReference type="Pfam" id="PF02627"/>
    </source>
</evidence>
<dbReference type="InterPro" id="IPR004675">
    <property type="entry name" value="AhpD_core"/>
</dbReference>
<dbReference type="Proteomes" id="UP000001171">
    <property type="component" value="Chromosome"/>
</dbReference>
<evidence type="ECO:0000313" key="3">
    <source>
        <dbReference type="Proteomes" id="UP000001171"/>
    </source>
</evidence>